<reference evidence="1" key="1">
    <citation type="journal article" date="2022" name="bioRxiv">
        <title>Sequencing and chromosome-scale assembly of the giantPleurodeles waltlgenome.</title>
        <authorList>
            <person name="Brown T."/>
            <person name="Elewa A."/>
            <person name="Iarovenko S."/>
            <person name="Subramanian E."/>
            <person name="Araus A.J."/>
            <person name="Petzold A."/>
            <person name="Susuki M."/>
            <person name="Suzuki K.-i.T."/>
            <person name="Hayashi T."/>
            <person name="Toyoda A."/>
            <person name="Oliveira C."/>
            <person name="Osipova E."/>
            <person name="Leigh N.D."/>
            <person name="Simon A."/>
            <person name="Yun M.H."/>
        </authorList>
    </citation>
    <scope>NUCLEOTIDE SEQUENCE</scope>
    <source>
        <strain evidence="1">20211129_DDA</strain>
        <tissue evidence="1">Liver</tissue>
    </source>
</reference>
<evidence type="ECO:0000313" key="2">
    <source>
        <dbReference type="Proteomes" id="UP001066276"/>
    </source>
</evidence>
<dbReference type="AlphaFoldDB" id="A0AAV7RVY8"/>
<comment type="caution">
    <text evidence="1">The sequence shown here is derived from an EMBL/GenBank/DDBJ whole genome shotgun (WGS) entry which is preliminary data.</text>
</comment>
<dbReference type="Proteomes" id="UP001066276">
    <property type="component" value="Chromosome 5"/>
</dbReference>
<proteinExistence type="predicted"/>
<accession>A0AAV7RVY8</accession>
<protein>
    <submittedName>
        <fullName evidence="1">Uncharacterized protein</fullName>
    </submittedName>
</protein>
<sequence length="133" mass="15347">MYTAPLAQRSKRCGGCREPHKDSVYYFAPRIQKYFLGECESSGTLLLRYFMLRTLLPFIHRRPLWVLGSILSSADGSDLQDLTSQRLRDEYRLILGPFGMTQVYLGPCLRPRRVESRRVWMDQTGGQEIGDSP</sequence>
<gene>
    <name evidence="1" type="ORF">NDU88_008518</name>
</gene>
<organism evidence="1 2">
    <name type="scientific">Pleurodeles waltl</name>
    <name type="common">Iberian ribbed newt</name>
    <dbReference type="NCBI Taxonomy" id="8319"/>
    <lineage>
        <taxon>Eukaryota</taxon>
        <taxon>Metazoa</taxon>
        <taxon>Chordata</taxon>
        <taxon>Craniata</taxon>
        <taxon>Vertebrata</taxon>
        <taxon>Euteleostomi</taxon>
        <taxon>Amphibia</taxon>
        <taxon>Batrachia</taxon>
        <taxon>Caudata</taxon>
        <taxon>Salamandroidea</taxon>
        <taxon>Salamandridae</taxon>
        <taxon>Pleurodelinae</taxon>
        <taxon>Pleurodeles</taxon>
    </lineage>
</organism>
<dbReference type="EMBL" id="JANPWB010000009">
    <property type="protein sequence ID" value="KAJ1155792.1"/>
    <property type="molecule type" value="Genomic_DNA"/>
</dbReference>
<name>A0AAV7RVY8_PLEWA</name>
<keyword evidence="2" id="KW-1185">Reference proteome</keyword>
<evidence type="ECO:0000313" key="1">
    <source>
        <dbReference type="EMBL" id="KAJ1155792.1"/>
    </source>
</evidence>